<proteinExistence type="predicted"/>
<gene>
    <name evidence="1" type="ORF">GCM10009742_48100</name>
</gene>
<name>A0ABN2E403_9ACTN</name>
<comment type="caution">
    <text evidence="1">The sequence shown here is derived from an EMBL/GenBank/DDBJ whole genome shotgun (WGS) entry which is preliminary data.</text>
</comment>
<dbReference type="EMBL" id="BAAAND010000008">
    <property type="protein sequence ID" value="GAA1595669.1"/>
    <property type="molecule type" value="Genomic_DNA"/>
</dbReference>
<evidence type="ECO:0000313" key="2">
    <source>
        <dbReference type="Proteomes" id="UP001500190"/>
    </source>
</evidence>
<protein>
    <submittedName>
        <fullName evidence="1">Uncharacterized protein</fullName>
    </submittedName>
</protein>
<dbReference type="RefSeq" id="WP_344195036.1">
    <property type="nucleotide sequence ID" value="NZ_BAAAND010000008.1"/>
</dbReference>
<evidence type="ECO:0000313" key="1">
    <source>
        <dbReference type="EMBL" id="GAA1595669.1"/>
    </source>
</evidence>
<organism evidence="1 2">
    <name type="scientific">Kribbella karoonensis</name>
    <dbReference type="NCBI Taxonomy" id="324851"/>
    <lineage>
        <taxon>Bacteria</taxon>
        <taxon>Bacillati</taxon>
        <taxon>Actinomycetota</taxon>
        <taxon>Actinomycetes</taxon>
        <taxon>Propionibacteriales</taxon>
        <taxon>Kribbellaceae</taxon>
        <taxon>Kribbella</taxon>
    </lineage>
</organism>
<sequence>MAERENIFVRSASAVRDEADGLQQLLGLEPIPNTEGALPDQYGLRGPATAVAGTVGYLVQPNGHVDPDAEPEDAQAFDSYPVEIDIWLGTRGPEQAAEARLVFDRLVAARPDVPMLLCHDLDLLVAAYRPGQGVHDFPEGTTVDTPDADEWRPWVAVDQEA</sequence>
<reference evidence="1 2" key="1">
    <citation type="journal article" date="2019" name="Int. J. Syst. Evol. Microbiol.">
        <title>The Global Catalogue of Microorganisms (GCM) 10K type strain sequencing project: providing services to taxonomists for standard genome sequencing and annotation.</title>
        <authorList>
            <consortium name="The Broad Institute Genomics Platform"/>
            <consortium name="The Broad Institute Genome Sequencing Center for Infectious Disease"/>
            <person name="Wu L."/>
            <person name="Ma J."/>
        </authorList>
    </citation>
    <scope>NUCLEOTIDE SEQUENCE [LARGE SCALE GENOMIC DNA]</scope>
    <source>
        <strain evidence="1 2">JCM 14304</strain>
    </source>
</reference>
<keyword evidence="2" id="KW-1185">Reference proteome</keyword>
<accession>A0ABN2E403</accession>
<dbReference type="Proteomes" id="UP001500190">
    <property type="component" value="Unassembled WGS sequence"/>
</dbReference>